<reference evidence="2" key="1">
    <citation type="journal article" date="2022" name="Int. J. Mol. Sci.">
        <title>Draft Genome of Tanacetum Coccineum: Genomic Comparison of Closely Related Tanacetum-Family Plants.</title>
        <authorList>
            <person name="Yamashiro T."/>
            <person name="Shiraishi A."/>
            <person name="Nakayama K."/>
            <person name="Satake H."/>
        </authorList>
    </citation>
    <scope>NUCLEOTIDE SEQUENCE</scope>
</reference>
<dbReference type="InterPro" id="IPR011009">
    <property type="entry name" value="Kinase-like_dom_sf"/>
</dbReference>
<dbReference type="Proteomes" id="UP001151760">
    <property type="component" value="Unassembled WGS sequence"/>
</dbReference>
<dbReference type="InterPro" id="IPR001245">
    <property type="entry name" value="Ser-Thr/Tyr_kinase_cat_dom"/>
</dbReference>
<organism evidence="2 3">
    <name type="scientific">Tanacetum coccineum</name>
    <dbReference type="NCBI Taxonomy" id="301880"/>
    <lineage>
        <taxon>Eukaryota</taxon>
        <taxon>Viridiplantae</taxon>
        <taxon>Streptophyta</taxon>
        <taxon>Embryophyta</taxon>
        <taxon>Tracheophyta</taxon>
        <taxon>Spermatophyta</taxon>
        <taxon>Magnoliopsida</taxon>
        <taxon>eudicotyledons</taxon>
        <taxon>Gunneridae</taxon>
        <taxon>Pentapetalae</taxon>
        <taxon>asterids</taxon>
        <taxon>campanulids</taxon>
        <taxon>Asterales</taxon>
        <taxon>Asteraceae</taxon>
        <taxon>Asteroideae</taxon>
        <taxon>Anthemideae</taxon>
        <taxon>Anthemidinae</taxon>
        <taxon>Tanacetum</taxon>
    </lineage>
</organism>
<feature type="domain" description="Protein kinase" evidence="1">
    <location>
        <begin position="1"/>
        <end position="175"/>
    </location>
</feature>
<dbReference type="EMBL" id="BQNB010013969">
    <property type="protein sequence ID" value="GJT22455.1"/>
    <property type="molecule type" value="Genomic_DNA"/>
</dbReference>
<dbReference type="Gene3D" id="3.30.200.20">
    <property type="entry name" value="Phosphorylase Kinase, domain 1"/>
    <property type="match status" value="1"/>
</dbReference>
<sequence>MSSVNPDDFAHLKIPLQDILYATNNFDEENLLGEADFGNHYGGRLWRFRKLIEIQAQRWSNKEKDDDIEQQFWMEIFMLSSLKHKNLVSFVGDSMMLTWVRRLEICVGIAQALSYIHYDEPRAFSVIHRNINSETILLTDNFEPKLSEFRLSMKIEASQRHHSFHVEKFGIGGDQ</sequence>
<dbReference type="PROSITE" id="PS50011">
    <property type="entry name" value="PROTEIN_KINASE_DOM"/>
    <property type="match status" value="1"/>
</dbReference>
<reference evidence="2" key="2">
    <citation type="submission" date="2022-01" db="EMBL/GenBank/DDBJ databases">
        <authorList>
            <person name="Yamashiro T."/>
            <person name="Shiraishi A."/>
            <person name="Satake H."/>
            <person name="Nakayama K."/>
        </authorList>
    </citation>
    <scope>NUCLEOTIDE SEQUENCE</scope>
</reference>
<accession>A0ABQ5C5R4</accession>
<proteinExistence type="predicted"/>
<evidence type="ECO:0000259" key="1">
    <source>
        <dbReference type="PROSITE" id="PS50011"/>
    </source>
</evidence>
<dbReference type="InterPro" id="IPR045272">
    <property type="entry name" value="ANXUR1/2-like"/>
</dbReference>
<evidence type="ECO:0000313" key="3">
    <source>
        <dbReference type="Proteomes" id="UP001151760"/>
    </source>
</evidence>
<dbReference type="PANTHER" id="PTHR27003">
    <property type="entry name" value="OS07G0166700 PROTEIN"/>
    <property type="match status" value="1"/>
</dbReference>
<comment type="caution">
    <text evidence="2">The sequence shown here is derived from an EMBL/GenBank/DDBJ whole genome shotgun (WGS) entry which is preliminary data.</text>
</comment>
<protein>
    <submittedName>
        <fullName evidence="2">Kinase-like domain, phloem protein 2-like protein</fullName>
    </submittedName>
</protein>
<dbReference type="PANTHER" id="PTHR27003:SF383">
    <property type="entry name" value="TYROSINE-PROTEIN KINASE, NON-RECEPTOR JAK_TYK2-RELATED"/>
    <property type="match status" value="1"/>
</dbReference>
<dbReference type="Pfam" id="PF07714">
    <property type="entry name" value="PK_Tyr_Ser-Thr"/>
    <property type="match status" value="1"/>
</dbReference>
<dbReference type="SUPFAM" id="SSF56112">
    <property type="entry name" value="Protein kinase-like (PK-like)"/>
    <property type="match status" value="1"/>
</dbReference>
<name>A0ABQ5C5R4_9ASTR</name>
<dbReference type="Gene3D" id="1.10.510.10">
    <property type="entry name" value="Transferase(Phosphotransferase) domain 1"/>
    <property type="match status" value="1"/>
</dbReference>
<keyword evidence="3" id="KW-1185">Reference proteome</keyword>
<dbReference type="InterPro" id="IPR000719">
    <property type="entry name" value="Prot_kinase_dom"/>
</dbReference>
<gene>
    <name evidence="2" type="ORF">Tco_0892392</name>
</gene>
<evidence type="ECO:0000313" key="2">
    <source>
        <dbReference type="EMBL" id="GJT22455.1"/>
    </source>
</evidence>